<dbReference type="AlphaFoldDB" id="A0A1M6SQ12"/>
<evidence type="ECO:0000313" key="2">
    <source>
        <dbReference type="Proteomes" id="UP000184510"/>
    </source>
</evidence>
<reference evidence="1 2" key="1">
    <citation type="submission" date="2016-11" db="EMBL/GenBank/DDBJ databases">
        <authorList>
            <person name="Jaros S."/>
            <person name="Januszkiewicz K."/>
            <person name="Wedrychowicz H."/>
        </authorList>
    </citation>
    <scope>NUCLEOTIDE SEQUENCE [LARGE SCALE GENOMIC DNA]</scope>
    <source>
        <strain evidence="1 2">DSM 18772</strain>
    </source>
</reference>
<proteinExistence type="predicted"/>
<dbReference type="PROSITE" id="PS51257">
    <property type="entry name" value="PROKAR_LIPOPROTEIN"/>
    <property type="match status" value="1"/>
</dbReference>
<sequence length="131" mass="13950">MKNHSLLIALFAFLLALVGCEKETRNFSVGPFEVNSKTGIATGQALGVEFAVAGASQAQTESKIGTPDYSSGRATITLAADVTIELKQLEDNKGIAFQCNGKKYPTLTKGDKVVIDEVRKVTINGTEQEGK</sequence>
<dbReference type="EMBL" id="FQYR01000010">
    <property type="protein sequence ID" value="SHK46785.1"/>
    <property type="molecule type" value="Genomic_DNA"/>
</dbReference>
<name>A0A1M6SQ12_9BACT</name>
<dbReference type="Proteomes" id="UP000184510">
    <property type="component" value="Unassembled WGS sequence"/>
</dbReference>
<keyword evidence="2" id="KW-1185">Reference proteome</keyword>
<evidence type="ECO:0008006" key="3">
    <source>
        <dbReference type="Google" id="ProtNLM"/>
    </source>
</evidence>
<dbReference type="InParanoid" id="A0A1M6SQ12"/>
<gene>
    <name evidence="1" type="ORF">SAMN02745181_3858</name>
</gene>
<evidence type="ECO:0000313" key="1">
    <source>
        <dbReference type="EMBL" id="SHK46785.1"/>
    </source>
</evidence>
<protein>
    <recommendedName>
        <fullName evidence="3">Lipoprotein</fullName>
    </recommendedName>
</protein>
<dbReference type="RefSeq" id="WP_143185390.1">
    <property type="nucleotide sequence ID" value="NZ_FQYR01000010.1"/>
</dbReference>
<organism evidence="1 2">
    <name type="scientific">Rubritalea squalenifaciens DSM 18772</name>
    <dbReference type="NCBI Taxonomy" id="1123071"/>
    <lineage>
        <taxon>Bacteria</taxon>
        <taxon>Pseudomonadati</taxon>
        <taxon>Verrucomicrobiota</taxon>
        <taxon>Verrucomicrobiia</taxon>
        <taxon>Verrucomicrobiales</taxon>
        <taxon>Rubritaleaceae</taxon>
        <taxon>Rubritalea</taxon>
    </lineage>
</organism>
<accession>A0A1M6SQ12</accession>